<dbReference type="AlphaFoldDB" id="A0AAE3V727"/>
<evidence type="ECO:0000256" key="1">
    <source>
        <dbReference type="SAM" id="SignalP"/>
    </source>
</evidence>
<protein>
    <submittedName>
        <fullName evidence="2">Uncharacterized protein</fullName>
    </submittedName>
</protein>
<dbReference type="RefSeq" id="WP_047942676.1">
    <property type="nucleotide sequence ID" value="NZ_CDQJ01000001.1"/>
</dbReference>
<dbReference type="Proteomes" id="UP001143674">
    <property type="component" value="Unassembled WGS sequence"/>
</dbReference>
<gene>
    <name evidence="2" type="ORF">LBW55_02270</name>
</gene>
<feature type="chain" id="PRO_5043280062" evidence="1">
    <location>
        <begin position="33"/>
        <end position="167"/>
    </location>
</feature>
<accession>A0AAE3V727</accession>
<reference evidence="2" key="1">
    <citation type="submission" date="2021-09" db="EMBL/GenBank/DDBJ databases">
        <title>Genomic analysis of Ralstonia spp.</title>
        <authorList>
            <person name="Aburjaile F."/>
            <person name="Ariute J.C."/>
            <person name="Pais A.K.L."/>
            <person name="Albuquerque G.M.R."/>
            <person name="Silva A.M.F."/>
            <person name="Brenig B."/>
            <person name="Azevedo V."/>
            <person name="Matiuzzi M."/>
            <person name="Ramos R."/>
            <person name="Goes-Neto A."/>
            <person name="Soares S."/>
            <person name="Iseppon A.M.B."/>
            <person name="Souza E."/>
            <person name="Gama M."/>
        </authorList>
    </citation>
    <scope>NUCLEOTIDE SEQUENCE</scope>
    <source>
        <strain evidence="2">B4</strain>
    </source>
</reference>
<name>A0AAE3V727_RALSL</name>
<keyword evidence="1" id="KW-0732">Signal</keyword>
<comment type="caution">
    <text evidence="2">The sequence shown here is derived from an EMBL/GenBank/DDBJ whole genome shotgun (WGS) entry which is preliminary data.</text>
</comment>
<organism evidence="2 3">
    <name type="scientific">Ralstonia solanacearum</name>
    <name type="common">Pseudomonas solanacearum</name>
    <dbReference type="NCBI Taxonomy" id="305"/>
    <lineage>
        <taxon>Bacteria</taxon>
        <taxon>Pseudomonadati</taxon>
        <taxon>Pseudomonadota</taxon>
        <taxon>Betaproteobacteria</taxon>
        <taxon>Burkholderiales</taxon>
        <taxon>Burkholderiaceae</taxon>
        <taxon>Ralstonia</taxon>
        <taxon>Ralstonia solanacearum species complex</taxon>
    </lineage>
</organism>
<feature type="signal peptide" evidence="1">
    <location>
        <begin position="1"/>
        <end position="32"/>
    </location>
</feature>
<proteinExistence type="predicted"/>
<dbReference type="EMBL" id="JAIVEX010000001">
    <property type="protein sequence ID" value="MDB0520438.1"/>
    <property type="molecule type" value="Genomic_DNA"/>
</dbReference>
<evidence type="ECO:0000313" key="3">
    <source>
        <dbReference type="Proteomes" id="UP001143674"/>
    </source>
</evidence>
<dbReference type="KEGG" id="rsy:RSUY_47040"/>
<evidence type="ECO:0000313" key="2">
    <source>
        <dbReference type="EMBL" id="MDB0520438.1"/>
    </source>
</evidence>
<sequence length="167" mass="18042">MKKPLALGIRVPLSPLLVAGTIVLLTPQFAVAAPCRETPNVPKSANASDNTAMGGHLTQHIYGMAPPAGASQEGKTLFSAQGKYQDVWRQYQYIANPVNCAGSGQAQQSVSLETLGIKNLDAYSCKEVNAEKQCIRWDAYIAKSVFFGFILKNGTWILNTAFPEPLK</sequence>